<dbReference type="EMBL" id="JAJFAT010000003">
    <property type="protein sequence ID" value="MCC3144256.1"/>
    <property type="molecule type" value="Genomic_DNA"/>
</dbReference>
<organism evidence="3 4">
    <name type="scientific">Halanaerobium polyolivorans</name>
    <dbReference type="NCBI Taxonomy" id="2886943"/>
    <lineage>
        <taxon>Bacteria</taxon>
        <taxon>Bacillati</taxon>
        <taxon>Bacillota</taxon>
        <taxon>Clostridia</taxon>
        <taxon>Halanaerobiales</taxon>
        <taxon>Halanaerobiaceae</taxon>
        <taxon>Halanaerobium</taxon>
    </lineage>
</organism>
<gene>
    <name evidence="3" type="ORF">LJ207_02840</name>
</gene>
<proteinExistence type="predicted"/>
<dbReference type="InterPro" id="IPR011611">
    <property type="entry name" value="PfkB_dom"/>
</dbReference>
<dbReference type="RefSeq" id="WP_229343907.1">
    <property type="nucleotide sequence ID" value="NZ_JAJFAT010000003.1"/>
</dbReference>
<dbReference type="AlphaFoldDB" id="A0AAW4X003"/>
<reference evidence="3 4" key="1">
    <citation type="submission" date="2021-10" db="EMBL/GenBank/DDBJ databases">
        <authorList>
            <person name="Grouzdev D.S."/>
            <person name="Pantiukh K.S."/>
            <person name="Krutkina M.S."/>
        </authorList>
    </citation>
    <scope>NUCLEOTIDE SEQUENCE [LARGE SCALE GENOMIC DNA]</scope>
    <source>
        <strain evidence="3 4">Z-7514</strain>
    </source>
</reference>
<evidence type="ECO:0000313" key="4">
    <source>
        <dbReference type="Proteomes" id="UP001199296"/>
    </source>
</evidence>
<evidence type="ECO:0000313" key="3">
    <source>
        <dbReference type="EMBL" id="MCC3144256.1"/>
    </source>
</evidence>
<keyword evidence="3" id="KW-0418">Kinase</keyword>
<keyword evidence="4" id="KW-1185">Reference proteome</keyword>
<dbReference type="CDD" id="cd01941">
    <property type="entry name" value="YeiC_kinase_like"/>
    <property type="match status" value="1"/>
</dbReference>
<dbReference type="SUPFAM" id="SSF53613">
    <property type="entry name" value="Ribokinase-like"/>
    <property type="match status" value="1"/>
</dbReference>
<dbReference type="InterPro" id="IPR029056">
    <property type="entry name" value="Ribokinase-like"/>
</dbReference>
<dbReference type="GO" id="GO:0004730">
    <property type="term" value="F:pseudouridylate synthase activity"/>
    <property type="evidence" value="ECO:0007669"/>
    <property type="project" value="TreeGrafter"/>
</dbReference>
<keyword evidence="1" id="KW-0479">Metal-binding</keyword>
<dbReference type="GO" id="GO:0016798">
    <property type="term" value="F:hydrolase activity, acting on glycosyl bonds"/>
    <property type="evidence" value="ECO:0007669"/>
    <property type="project" value="TreeGrafter"/>
</dbReference>
<sequence length="324" mass="35336">MIKIKQRKIAVVVGGANLDIKGYSNNYIRYSSSPGYIEESPGGVGRNIAEDLALLAKDVYLLTVLADDHNGDFLADITAASGVNLDHIKKIAADKIPSGRYLAHLDQSGDLMGAVADMRILAEIDLDYLKSKIELIAGASILILDTNLKLDAVRYLLNFCEDSSIITLIDAVSVEKSLKLRSQLKKIDYLRANLDEAEIIFSIREINETVKTKNLKGRLKKLNEVYAELDISTVVIISLGAKGCYLLAKKEGKLYHKLFAAEKIAREDIVESTGAGDALTAGIAAALMEEMEVEAAIKLGIRAASITIQSKYSSNPELKKLNNH</sequence>
<name>A0AAW4X003_9FIRM</name>
<protein>
    <submittedName>
        <fullName evidence="3">Carbohydrate kinase family protein</fullName>
    </submittedName>
</protein>
<dbReference type="Proteomes" id="UP001199296">
    <property type="component" value="Unassembled WGS sequence"/>
</dbReference>
<keyword evidence="3" id="KW-0808">Transferase</keyword>
<comment type="caution">
    <text evidence="3">The sequence shown here is derived from an EMBL/GenBank/DDBJ whole genome shotgun (WGS) entry which is preliminary data.</text>
</comment>
<accession>A0AAW4X003</accession>
<feature type="domain" description="Carbohydrate kinase PfkB" evidence="2">
    <location>
        <begin position="11"/>
        <end position="316"/>
    </location>
</feature>
<dbReference type="PANTHER" id="PTHR42909">
    <property type="entry name" value="ZGC:136858"/>
    <property type="match status" value="1"/>
</dbReference>
<dbReference type="GO" id="GO:0046872">
    <property type="term" value="F:metal ion binding"/>
    <property type="evidence" value="ECO:0007669"/>
    <property type="project" value="UniProtKB-KW"/>
</dbReference>
<dbReference type="GO" id="GO:0005737">
    <property type="term" value="C:cytoplasm"/>
    <property type="evidence" value="ECO:0007669"/>
    <property type="project" value="TreeGrafter"/>
</dbReference>
<dbReference type="GO" id="GO:0016301">
    <property type="term" value="F:kinase activity"/>
    <property type="evidence" value="ECO:0007669"/>
    <property type="project" value="UniProtKB-KW"/>
</dbReference>
<evidence type="ECO:0000256" key="1">
    <source>
        <dbReference type="ARBA" id="ARBA00022723"/>
    </source>
</evidence>
<dbReference type="Pfam" id="PF00294">
    <property type="entry name" value="PfkB"/>
    <property type="match status" value="1"/>
</dbReference>
<dbReference type="Gene3D" id="3.40.1190.20">
    <property type="match status" value="1"/>
</dbReference>
<evidence type="ECO:0000259" key="2">
    <source>
        <dbReference type="Pfam" id="PF00294"/>
    </source>
</evidence>
<dbReference type="PANTHER" id="PTHR42909:SF1">
    <property type="entry name" value="CARBOHYDRATE KINASE PFKB DOMAIN-CONTAINING PROTEIN"/>
    <property type="match status" value="1"/>
</dbReference>